<dbReference type="RefSeq" id="WP_011480909.1">
    <property type="nucleotide sequence ID" value="NC_007947.1"/>
</dbReference>
<dbReference type="Proteomes" id="UP000002440">
    <property type="component" value="Chromosome"/>
</dbReference>
<dbReference type="OrthoDB" id="7376577at2"/>
<reference evidence="1 2" key="1">
    <citation type="submission" date="2006-03" db="EMBL/GenBank/DDBJ databases">
        <title>Complete sequence of Methylobacillus flagellatus KT.</title>
        <authorList>
            <consortium name="US DOE Joint Genome Institute"/>
            <person name="Copeland A."/>
            <person name="Lucas S."/>
            <person name="Lapidus A."/>
            <person name="Barry K."/>
            <person name="Detter J.C."/>
            <person name="Glavina del Rio T."/>
            <person name="Hammon N."/>
            <person name="Israni S."/>
            <person name="Dalin E."/>
            <person name="Tice H."/>
            <person name="Pitluck S."/>
            <person name="Brettin T."/>
            <person name="Bruce D."/>
            <person name="Han C."/>
            <person name="Tapia R."/>
            <person name="Saunders E."/>
            <person name="Gilna P."/>
            <person name="Schmutz J."/>
            <person name="Larimer F."/>
            <person name="Land M."/>
            <person name="Kyrpides N."/>
            <person name="Anderson I."/>
            <person name="Richardson P."/>
        </authorList>
    </citation>
    <scope>NUCLEOTIDE SEQUENCE [LARGE SCALE GENOMIC DNA]</scope>
    <source>
        <strain evidence="2">KT / ATCC 51484 / DSM 6875</strain>
    </source>
</reference>
<dbReference type="AlphaFoldDB" id="Q1GXT1"/>
<evidence type="ECO:0000313" key="2">
    <source>
        <dbReference type="Proteomes" id="UP000002440"/>
    </source>
</evidence>
<dbReference type="HOGENOM" id="CLU_1641749_0_0_4"/>
<evidence type="ECO:0000313" key="1">
    <source>
        <dbReference type="EMBL" id="ABE50956.1"/>
    </source>
</evidence>
<dbReference type="eggNOG" id="ENOG50334EC">
    <property type="taxonomic scope" value="Bacteria"/>
</dbReference>
<dbReference type="KEGG" id="mfa:Mfla_2693"/>
<organism evidence="1 2">
    <name type="scientific">Methylobacillus flagellatus (strain ATCC 51484 / DSM 6875 / VKM B-1610 / KT)</name>
    <dbReference type="NCBI Taxonomy" id="265072"/>
    <lineage>
        <taxon>Bacteria</taxon>
        <taxon>Pseudomonadati</taxon>
        <taxon>Pseudomonadota</taxon>
        <taxon>Betaproteobacteria</taxon>
        <taxon>Nitrosomonadales</taxon>
        <taxon>Methylophilaceae</taxon>
        <taxon>Methylobacillus</taxon>
    </lineage>
</organism>
<dbReference type="EMBL" id="CP000284">
    <property type="protein sequence ID" value="ABE50956.1"/>
    <property type="molecule type" value="Genomic_DNA"/>
</dbReference>
<gene>
    <name evidence="1" type="ordered locus">Mfla_2693</name>
</gene>
<sequence length="161" mass="18044">MSGSAKHQAILQAIVNKLRTVQDVGQVHDYERWSRNESGFKAHYEYTLNGEQIILGWNVQRVASPQSRQNLRYDVRNEWKITGFRTLNDTTASGKQFNLLIDDIRDAFNQDANLGGVVTSLEGDGVSGIQLISFRPVMFAGVLSHEAVLSLTTTHNQRSNP</sequence>
<protein>
    <submittedName>
        <fullName evidence="1">Uncharacterized protein</fullName>
    </submittedName>
</protein>
<proteinExistence type="predicted"/>
<dbReference type="STRING" id="265072.Mfla_2693"/>
<name>Q1GXT1_METFK</name>
<keyword evidence="2" id="KW-1185">Reference proteome</keyword>
<accession>Q1GXT1</accession>